<accession>T1KGL1</accession>
<dbReference type="GO" id="GO:0005777">
    <property type="term" value="C:peroxisome"/>
    <property type="evidence" value="ECO:0007669"/>
    <property type="project" value="InterPro"/>
</dbReference>
<dbReference type="GO" id="GO:0003676">
    <property type="term" value="F:nucleic acid binding"/>
    <property type="evidence" value="ECO:0007669"/>
    <property type="project" value="InterPro"/>
</dbReference>
<dbReference type="InterPro" id="IPR021139">
    <property type="entry name" value="NYN"/>
</dbReference>
<sequence>MGKPCAVFWDIENIDVPKGQSVTSIVNLIRSTIIKPYNLTEIFFFCVCDVHKLPSNVGHSATNLDVAIVQAYNGIKDSADIQIMDLMRKFVAVAGQDCSIILLSGDADYYGTLSDLKKLHNVSIHLIRLENSFSPKLDQIADYTFMLNNGVLKPVKSTGSSMYFISVKNYPLTMDINQVMNGLNAQANGSIRNSSILYDSLICIGFPTSWNAEKAIEKLNGSRYHGHFLKAELILDSPLTEILKCIKSVQSKGNIEAKKLTFIKMSNSNEVDISKFIKFCIACTKQSGSQCIFSRKSYLWIVFLFKSDAQDCLSKVRIMYPDAIISEPPIDLTLTSHKNAYTVESSEKIVPNEASSDSGADNYSIAIVQPERTMQINKQEQSHSISQITEIRMSSYIKPKASKVSRTTSVEPQNTDDFDVSGNNEQMMFFRRDNYSVSHLLDCQPSKWSLLYNLFEKLYDLGAKKVIFDGNLYCAHFDSVSAYQEAFTEMRSRNLKPLEVVDVPKTSKSEVTKKMDRYNITGIPWCLNLELDLCCLRAKIESDLHDKFIETSKSILGNHECIFIKSVPGEIWIGFPDEIICKNSVKTLFRNLANPPKTYFFMAKPSKQLLESINFHDLAGDAHDLAFLSRLLGGSDSVYRPDIFERISLQRMEEKECNKGAYHITIAGNFNNRMGWDFVWPKSKIVKIFVNFSKVIPLAAIASYEEVKLIYNSWHEAHAASHFIKKLTTDQVPYFRQFCGTSIVQPSASTNYSEYCIINDQRKVLEKIVQNKNQVNKLDLNSSTVQSTSEIDLLDGKVAQKLQYLFTISTNSGFKFTSGMISIIKMHLVQMDCPACIEFQDKIWVAVDDLEKGNRAKAIIEKIKFKLLHENDEDDFDVGVVAKLISNFPPKVVKMLLKTLSANKLVNSTKTHMHTNRYFDNDAVPLGHFNYNYRKAVRMSTMQYFQSMKLI</sequence>
<dbReference type="EnsemblMetazoa" id="tetur11g01180.1">
    <property type="protein sequence ID" value="tetur11g01180.1"/>
    <property type="gene ID" value="tetur11g01180"/>
</dbReference>
<dbReference type="PANTHER" id="PTHR14379">
    <property type="entry name" value="LIMKAIN B LKAP"/>
    <property type="match status" value="1"/>
</dbReference>
<dbReference type="SUPFAM" id="SSF54928">
    <property type="entry name" value="RNA-binding domain, RBD"/>
    <property type="match status" value="1"/>
</dbReference>
<dbReference type="STRING" id="32264.T1KGL1"/>
<evidence type="ECO:0000313" key="2">
    <source>
        <dbReference type="EnsemblMetazoa" id="tetur11g01180.1"/>
    </source>
</evidence>
<dbReference type="InterPro" id="IPR024768">
    <property type="entry name" value="Marf1"/>
</dbReference>
<dbReference type="GO" id="GO:0010468">
    <property type="term" value="P:regulation of gene expression"/>
    <property type="evidence" value="ECO:0007669"/>
    <property type="project" value="InterPro"/>
</dbReference>
<proteinExistence type="predicted"/>
<evidence type="ECO:0000259" key="1">
    <source>
        <dbReference type="Pfam" id="PF01936"/>
    </source>
</evidence>
<dbReference type="GO" id="GO:0004540">
    <property type="term" value="F:RNA nuclease activity"/>
    <property type="evidence" value="ECO:0007669"/>
    <property type="project" value="InterPro"/>
</dbReference>
<dbReference type="AlphaFoldDB" id="T1KGL1"/>
<reference evidence="2" key="2">
    <citation type="submission" date="2015-06" db="UniProtKB">
        <authorList>
            <consortium name="EnsemblMetazoa"/>
        </authorList>
    </citation>
    <scope>IDENTIFICATION</scope>
</reference>
<dbReference type="InterPro" id="IPR035979">
    <property type="entry name" value="RBD_domain_sf"/>
</dbReference>
<dbReference type="HOGENOM" id="CLU_009071_0_0_1"/>
<dbReference type="eggNOG" id="ENOG502QUYZ">
    <property type="taxonomic scope" value="Eukaryota"/>
</dbReference>
<organism evidence="2 3">
    <name type="scientific">Tetranychus urticae</name>
    <name type="common">Two-spotted spider mite</name>
    <dbReference type="NCBI Taxonomy" id="32264"/>
    <lineage>
        <taxon>Eukaryota</taxon>
        <taxon>Metazoa</taxon>
        <taxon>Ecdysozoa</taxon>
        <taxon>Arthropoda</taxon>
        <taxon>Chelicerata</taxon>
        <taxon>Arachnida</taxon>
        <taxon>Acari</taxon>
        <taxon>Acariformes</taxon>
        <taxon>Trombidiformes</taxon>
        <taxon>Prostigmata</taxon>
        <taxon>Eleutherengona</taxon>
        <taxon>Raphignathae</taxon>
        <taxon>Tetranychoidea</taxon>
        <taxon>Tetranychidae</taxon>
        <taxon>Tetranychus</taxon>
    </lineage>
</organism>
<evidence type="ECO:0000313" key="3">
    <source>
        <dbReference type="Proteomes" id="UP000015104"/>
    </source>
</evidence>
<dbReference type="Pfam" id="PF01936">
    <property type="entry name" value="NYN"/>
    <property type="match status" value="1"/>
</dbReference>
<name>T1KGL1_TETUR</name>
<feature type="domain" description="NYN" evidence="1">
    <location>
        <begin position="6"/>
        <end position="144"/>
    </location>
</feature>
<dbReference type="PANTHER" id="PTHR14379:SF3">
    <property type="entry name" value="MEIOSIS REGULATOR AND MRNA STABILITY FACTOR 1"/>
    <property type="match status" value="1"/>
</dbReference>
<dbReference type="Gene3D" id="3.40.50.1010">
    <property type="entry name" value="5'-nuclease"/>
    <property type="match status" value="1"/>
</dbReference>
<dbReference type="GO" id="GO:1905762">
    <property type="term" value="F:CCR4-NOT complex binding"/>
    <property type="evidence" value="ECO:0007669"/>
    <property type="project" value="TreeGrafter"/>
</dbReference>
<dbReference type="EMBL" id="CAEY01000067">
    <property type="status" value="NOT_ANNOTATED_CDS"/>
    <property type="molecule type" value="Genomic_DNA"/>
</dbReference>
<dbReference type="Proteomes" id="UP000015104">
    <property type="component" value="Unassembled WGS sequence"/>
</dbReference>
<protein>
    <recommendedName>
        <fullName evidence="1">NYN domain-containing protein</fullName>
    </recommendedName>
</protein>
<keyword evidence="3" id="KW-1185">Reference proteome</keyword>
<reference evidence="3" key="1">
    <citation type="submission" date="2011-08" db="EMBL/GenBank/DDBJ databases">
        <authorList>
            <person name="Rombauts S."/>
        </authorList>
    </citation>
    <scope>NUCLEOTIDE SEQUENCE</scope>
    <source>
        <strain evidence="3">London</strain>
    </source>
</reference>